<feature type="signal peptide" evidence="1">
    <location>
        <begin position="1"/>
        <end position="18"/>
    </location>
</feature>
<evidence type="ECO:0000256" key="1">
    <source>
        <dbReference type="SAM" id="SignalP"/>
    </source>
</evidence>
<feature type="chain" id="PRO_5041713362" description="Stress up-regulated Nod 19" evidence="1">
    <location>
        <begin position="19"/>
        <end position="415"/>
    </location>
</feature>
<protein>
    <recommendedName>
        <fullName evidence="4">Stress up-regulated Nod 19</fullName>
    </recommendedName>
</protein>
<comment type="caution">
    <text evidence="2">The sequence shown here is derived from an EMBL/GenBank/DDBJ whole genome shotgun (WGS) entry which is preliminary data.</text>
</comment>
<dbReference type="PANTHER" id="PTHR33390">
    <property type="entry name" value="STRESS UP-REGULATED NOD 19 PROTEIN"/>
    <property type="match status" value="1"/>
</dbReference>
<sequence>MAHGFGGWLLSFSILVLALSIPCSLSLRIKSGIKTRSAVFLSPEFELGPGSVENRNYYNIDFPRGHIAIKRFDAEVVDEAGRPIPLHETYLHHWVVMRYYVRKDVPNVEYDASLKNNQSNFVRVRNNGVCKNLGQYYGLGSETRKTPTYVPDPYGIEVGNPAQVPDGFEERWMLNVHAIDTRGAVDKLGCTECRCDLYNITKDEYGRPLTSDYRGGLLCCYDHTQCKVTEGFQSARRSLYLKYTVEWADWSDSILPVQIYIFDITDTWTGLDSDEHHCKVEYEVAEACKVTSVTGNECVDTRRNRVRIPTEGYVIYGVAHQHTGGIGAALYGEDGRVICSSIPIYGKGEEVGDEAGYIVGMTTCYPQAGSVKILDGETLVHESNYSSTQTHTGIMGLFYILVADKLPNPTLFMHS</sequence>
<name>A0AA88D6F2_FICCA</name>
<accession>A0AA88D6F2</accession>
<proteinExistence type="predicted"/>
<organism evidence="2 3">
    <name type="scientific">Ficus carica</name>
    <name type="common">Common fig</name>
    <dbReference type="NCBI Taxonomy" id="3494"/>
    <lineage>
        <taxon>Eukaryota</taxon>
        <taxon>Viridiplantae</taxon>
        <taxon>Streptophyta</taxon>
        <taxon>Embryophyta</taxon>
        <taxon>Tracheophyta</taxon>
        <taxon>Spermatophyta</taxon>
        <taxon>Magnoliopsida</taxon>
        <taxon>eudicotyledons</taxon>
        <taxon>Gunneridae</taxon>
        <taxon>Pentapetalae</taxon>
        <taxon>rosids</taxon>
        <taxon>fabids</taxon>
        <taxon>Rosales</taxon>
        <taxon>Moraceae</taxon>
        <taxon>Ficeae</taxon>
        <taxon>Ficus</taxon>
    </lineage>
</organism>
<gene>
    <name evidence="2" type="ORF">TIFTF001_041181</name>
</gene>
<feature type="non-terminal residue" evidence="2">
    <location>
        <position position="1"/>
    </location>
</feature>
<evidence type="ECO:0000313" key="2">
    <source>
        <dbReference type="EMBL" id="GMN28509.1"/>
    </source>
</evidence>
<reference evidence="2" key="1">
    <citation type="submission" date="2023-07" db="EMBL/GenBank/DDBJ databases">
        <title>draft genome sequence of fig (Ficus carica).</title>
        <authorList>
            <person name="Takahashi T."/>
            <person name="Nishimura K."/>
        </authorList>
    </citation>
    <scope>NUCLEOTIDE SEQUENCE</scope>
</reference>
<dbReference type="PANTHER" id="PTHR33390:SF1">
    <property type="entry name" value="STRESS UP-REGULATED NOD 19 PROTEIN"/>
    <property type="match status" value="1"/>
</dbReference>
<evidence type="ECO:0000313" key="3">
    <source>
        <dbReference type="Proteomes" id="UP001187192"/>
    </source>
</evidence>
<keyword evidence="3" id="KW-1185">Reference proteome</keyword>
<dbReference type="EMBL" id="BTGU01001738">
    <property type="protein sequence ID" value="GMN28509.1"/>
    <property type="molecule type" value="Genomic_DNA"/>
</dbReference>
<dbReference type="InterPro" id="IPR011692">
    <property type="entry name" value="Stress_up-reg_Nod19"/>
</dbReference>
<dbReference type="AlphaFoldDB" id="A0AA88D6F2"/>
<dbReference type="Proteomes" id="UP001187192">
    <property type="component" value="Unassembled WGS sequence"/>
</dbReference>
<evidence type="ECO:0008006" key="4">
    <source>
        <dbReference type="Google" id="ProtNLM"/>
    </source>
</evidence>
<dbReference type="Pfam" id="PF07712">
    <property type="entry name" value="SURNod19"/>
    <property type="match status" value="1"/>
</dbReference>
<keyword evidence="1" id="KW-0732">Signal</keyword>